<sequence>MNRRSHNKNPNLKYLTIFVLTLVILGIPSYIWTKKNVTSLANRYHPTVTPVIMIPGSSADATHFDNLISTVNQQYNEHHSLLRVTVGVNNQISYSGNYSTKDKHPFVTIGFENSQDGYSNIKKQAAWLNIAFKDLKNKYHFNNFNIFGHSNGGLIWTYYLENYFKKSPININRMMTVGTPYNLESSDKDHTQMLKDLISQRQNIPTEMTYYSIAGTKHYEDDGIVPLSSVSAGKYIYEDQIKNYTLVVLTGSNAEHSDMLANYQFITLFHQYFIKNTLQKNSSQ</sequence>
<dbReference type="InterPro" id="IPR029058">
    <property type="entry name" value="AB_hydrolase_fold"/>
</dbReference>
<keyword evidence="1" id="KW-0472">Membrane</keyword>
<dbReference type="Gene3D" id="3.40.50.1820">
    <property type="entry name" value="alpha/beta hydrolase"/>
    <property type="match status" value="1"/>
</dbReference>
<organism evidence="2">
    <name type="scientific">Companilactobacillus formosensis</name>
    <dbReference type="NCBI Taxonomy" id="1617889"/>
    <lineage>
        <taxon>Bacteria</taxon>
        <taxon>Bacillati</taxon>
        <taxon>Bacillota</taxon>
        <taxon>Bacilli</taxon>
        <taxon>Lactobacillales</taxon>
        <taxon>Lactobacillaceae</taxon>
        <taxon>Companilactobacillus</taxon>
    </lineage>
</organism>
<gene>
    <name evidence="2" type="ORF">C2R26_09630</name>
</gene>
<dbReference type="SUPFAM" id="SSF53474">
    <property type="entry name" value="alpha/beta-Hydrolases"/>
    <property type="match status" value="1"/>
</dbReference>
<name>A0A2P4R4L3_9LACO</name>
<dbReference type="InterPro" id="IPR010315">
    <property type="entry name" value="DUF915_hydro-like"/>
</dbReference>
<feature type="transmembrane region" description="Helical" evidence="1">
    <location>
        <begin position="12"/>
        <end position="32"/>
    </location>
</feature>
<dbReference type="GO" id="GO:0016787">
    <property type="term" value="F:hydrolase activity"/>
    <property type="evidence" value="ECO:0007669"/>
    <property type="project" value="UniProtKB-KW"/>
</dbReference>
<protein>
    <submittedName>
        <fullName evidence="2">Alpha/beta hydrolase</fullName>
    </submittedName>
</protein>
<comment type="caution">
    <text evidence="2">The sequence shown here is derived from an EMBL/GenBank/DDBJ whole genome shotgun (WGS) entry which is preliminary data.</text>
</comment>
<dbReference type="EMBL" id="PPWZ01000076">
    <property type="protein sequence ID" value="POH36192.1"/>
    <property type="molecule type" value="Genomic_DNA"/>
</dbReference>
<evidence type="ECO:0000256" key="1">
    <source>
        <dbReference type="SAM" id="Phobius"/>
    </source>
</evidence>
<evidence type="ECO:0000313" key="2">
    <source>
        <dbReference type="EMBL" id="POH36192.1"/>
    </source>
</evidence>
<keyword evidence="1" id="KW-0812">Transmembrane</keyword>
<reference evidence="2" key="1">
    <citation type="submission" date="2018-01" db="EMBL/GenBank/DDBJ databases">
        <title>Genome sequnecing of Lactobacillus formosensis KACC 18721.</title>
        <authorList>
            <person name="Kim S.-J."/>
            <person name="Heo J."/>
        </authorList>
    </citation>
    <scope>NUCLEOTIDE SEQUENCE</scope>
    <source>
        <strain evidence="2">KACC 18721</strain>
    </source>
</reference>
<keyword evidence="2" id="KW-0378">Hydrolase</keyword>
<dbReference type="Pfam" id="PF06028">
    <property type="entry name" value="DUF915"/>
    <property type="match status" value="1"/>
</dbReference>
<keyword evidence="1" id="KW-1133">Transmembrane helix</keyword>
<dbReference type="AlphaFoldDB" id="A0A2P4R4L3"/>
<proteinExistence type="predicted"/>
<accession>A0A2P4R4L3</accession>